<dbReference type="RefSeq" id="WP_182972770.1">
    <property type="nucleotide sequence ID" value="NZ_JABEQN010000003.1"/>
</dbReference>
<reference evidence="5 6" key="1">
    <citation type="submission" date="2020-04" db="EMBL/GenBank/DDBJ databases">
        <title>Description of novel Gluconacetobacter.</title>
        <authorList>
            <person name="Sombolestani A."/>
        </authorList>
    </citation>
    <scope>NUCLEOTIDE SEQUENCE [LARGE SCALE GENOMIC DNA]</scope>
    <source>
        <strain evidence="4 5">LMG 1728</strain>
        <strain evidence="3 6">LMG 1731</strain>
    </source>
</reference>
<evidence type="ECO:0000313" key="3">
    <source>
        <dbReference type="EMBL" id="MBB2164031.1"/>
    </source>
</evidence>
<proteinExistence type="predicted"/>
<organism evidence="3 6">
    <name type="scientific">Gluconacetobacter dulcium</name>
    <dbReference type="NCBI Taxonomy" id="2729096"/>
    <lineage>
        <taxon>Bacteria</taxon>
        <taxon>Pseudomonadati</taxon>
        <taxon>Pseudomonadota</taxon>
        <taxon>Alphaproteobacteria</taxon>
        <taxon>Acetobacterales</taxon>
        <taxon>Acetobacteraceae</taxon>
        <taxon>Gluconacetobacter</taxon>
    </lineage>
</organism>
<protein>
    <submittedName>
        <fullName evidence="3">Phage baseplate assembly protein V</fullName>
    </submittedName>
</protein>
<dbReference type="AlphaFoldDB" id="A0A7W4IJI7"/>
<gene>
    <name evidence="4" type="ORF">HLH25_03605</name>
    <name evidence="3" type="ORF">HLH26_05665</name>
</gene>
<feature type="region of interest" description="Disordered" evidence="1">
    <location>
        <begin position="173"/>
        <end position="192"/>
    </location>
</feature>
<name>A0A7W4IJI7_9PROT</name>
<evidence type="ECO:0000313" key="6">
    <source>
        <dbReference type="Proteomes" id="UP000561077"/>
    </source>
</evidence>
<evidence type="ECO:0000256" key="1">
    <source>
        <dbReference type="SAM" id="MobiDB-lite"/>
    </source>
</evidence>
<accession>A0A7W4IJI7</accession>
<dbReference type="EMBL" id="JABEQO010000005">
    <property type="protein sequence ID" value="MBB2164031.1"/>
    <property type="molecule type" value="Genomic_DNA"/>
</dbReference>
<dbReference type="Pfam" id="PF06890">
    <property type="entry name" value="Phage_Mu_Gp45"/>
    <property type="match status" value="1"/>
</dbReference>
<dbReference type="InterPro" id="IPR053861">
    <property type="entry name" value="Phage_Mu_Gp45_N"/>
</dbReference>
<dbReference type="Proteomes" id="UP000540490">
    <property type="component" value="Unassembled WGS sequence"/>
</dbReference>
<dbReference type="Proteomes" id="UP000561077">
    <property type="component" value="Unassembled WGS sequence"/>
</dbReference>
<comment type="caution">
    <text evidence="3">The sequence shown here is derived from an EMBL/GenBank/DDBJ whole genome shotgun (WGS) entry which is preliminary data.</text>
</comment>
<dbReference type="EMBL" id="JABEQN010000003">
    <property type="protein sequence ID" value="MBB2192735.1"/>
    <property type="molecule type" value="Genomic_DNA"/>
</dbReference>
<dbReference type="NCBIfam" id="TIGR01644">
    <property type="entry name" value="phage_P2_V"/>
    <property type="match status" value="1"/>
</dbReference>
<feature type="compositionally biased region" description="Polar residues" evidence="1">
    <location>
        <begin position="179"/>
        <end position="192"/>
    </location>
</feature>
<keyword evidence="5" id="KW-1185">Reference proteome</keyword>
<sequence length="192" mass="20376">MDLYSLISNLQERIATLESRVLHVTKPSQFTTDANTKGAVHTIQAQTYGNTGELHEVNVIGQYGFASAPLSGALGHTLSSTGRNDNKIVIATHDPRYHPSGMKAGETQIYDNQGQSIYLSQDAIQITGKQKVTITIGSDLVFEVDDKTIKITGDVQVSGTLTAQTDVVAAGTSLRGHTHTSAAQGSPTSPPN</sequence>
<dbReference type="InterPro" id="IPR013046">
    <property type="entry name" value="GpV/Gp45"/>
</dbReference>
<evidence type="ECO:0000259" key="2">
    <source>
        <dbReference type="Pfam" id="PF06890"/>
    </source>
</evidence>
<evidence type="ECO:0000313" key="5">
    <source>
        <dbReference type="Proteomes" id="UP000540490"/>
    </source>
</evidence>
<evidence type="ECO:0000313" key="4">
    <source>
        <dbReference type="EMBL" id="MBB2192735.1"/>
    </source>
</evidence>
<feature type="domain" description="Bacteriophage Mu Gp45 N-terminal" evidence="2">
    <location>
        <begin position="33"/>
        <end position="96"/>
    </location>
</feature>